<evidence type="ECO:0000256" key="1">
    <source>
        <dbReference type="ARBA" id="ARBA00004429"/>
    </source>
</evidence>
<dbReference type="GO" id="GO:0005886">
    <property type="term" value="C:plasma membrane"/>
    <property type="evidence" value="ECO:0007669"/>
    <property type="project" value="UniProtKB-SubCell"/>
</dbReference>
<comment type="subunit">
    <text evidence="9">The complex comprises the extracytoplasmic solute receptor protein and the two transmembrane proteins.</text>
</comment>
<dbReference type="PANTHER" id="PTHR35011">
    <property type="entry name" value="2,3-DIKETO-L-GULONATE TRAP TRANSPORTER SMALL PERMEASE PROTEIN YIAM"/>
    <property type="match status" value="1"/>
</dbReference>
<keyword evidence="2 9" id="KW-0813">Transport</keyword>
<dbReference type="InterPro" id="IPR007387">
    <property type="entry name" value="TRAP_DctQ"/>
</dbReference>
<keyword evidence="3" id="KW-1003">Cell membrane</keyword>
<dbReference type="InterPro" id="IPR055348">
    <property type="entry name" value="DctQ"/>
</dbReference>
<sequence>MRALKLAVLKTTQWVLTAMLLLMTLVLFAQIIFRYFFEMPLVWSEEMALVLMIWVTFLGSALLLASHEHISIDFMVELMPPVWQRWLGILAAVLLAAFNIALTYGAWLVVQATASSTSPGMGISMAWHYGGTMLGGLLLSLVSVEELIKRANTPAVASGYTS</sequence>
<evidence type="ECO:0000313" key="12">
    <source>
        <dbReference type="Proteomes" id="UP000580517"/>
    </source>
</evidence>
<keyword evidence="5 9" id="KW-0812">Transmembrane</keyword>
<feature type="transmembrane region" description="Helical" evidence="9">
    <location>
        <begin position="127"/>
        <end position="144"/>
    </location>
</feature>
<dbReference type="Proteomes" id="UP000580517">
    <property type="component" value="Unassembled WGS sequence"/>
</dbReference>
<comment type="similarity">
    <text evidence="8 9">Belongs to the TRAP transporter small permease family.</text>
</comment>
<feature type="transmembrane region" description="Helical" evidence="9">
    <location>
        <begin position="48"/>
        <end position="65"/>
    </location>
</feature>
<dbReference type="RefSeq" id="WP_129968408.1">
    <property type="nucleotide sequence ID" value="NZ_JACCEW010000002.1"/>
</dbReference>
<feature type="transmembrane region" description="Helical" evidence="9">
    <location>
        <begin position="86"/>
        <end position="107"/>
    </location>
</feature>
<keyword evidence="4 9" id="KW-0997">Cell inner membrane</keyword>
<evidence type="ECO:0000256" key="6">
    <source>
        <dbReference type="ARBA" id="ARBA00022989"/>
    </source>
</evidence>
<protein>
    <recommendedName>
        <fullName evidence="9">TRAP transporter small permease protein</fullName>
    </recommendedName>
</protein>
<reference evidence="11 12" key="1">
    <citation type="submission" date="2020-07" db="EMBL/GenBank/DDBJ databases">
        <title>Taxonomic revisions and descriptions of new bacterial species based on genomic comparisons in the high-G+C-content subgroup of the family Alcaligenaceae.</title>
        <authorList>
            <person name="Szabo A."/>
            <person name="Felfoldi T."/>
        </authorList>
    </citation>
    <scope>NUCLEOTIDE SEQUENCE [LARGE SCALE GENOMIC DNA]</scope>
    <source>
        <strain evidence="11 12">DSM 25264</strain>
    </source>
</reference>
<dbReference type="EMBL" id="JACCEW010000002">
    <property type="protein sequence ID" value="NYT36429.1"/>
    <property type="molecule type" value="Genomic_DNA"/>
</dbReference>
<comment type="function">
    <text evidence="9">Part of the tripartite ATP-independent periplasmic (TRAP) transport system.</text>
</comment>
<dbReference type="OrthoDB" id="2085311at2"/>
<feature type="transmembrane region" description="Helical" evidence="9">
    <location>
        <begin position="12"/>
        <end position="36"/>
    </location>
</feature>
<gene>
    <name evidence="11" type="ORF">H0A68_06055</name>
</gene>
<accession>A0A853F905</accession>
<evidence type="ECO:0000256" key="4">
    <source>
        <dbReference type="ARBA" id="ARBA00022519"/>
    </source>
</evidence>
<evidence type="ECO:0000256" key="3">
    <source>
        <dbReference type="ARBA" id="ARBA00022475"/>
    </source>
</evidence>
<keyword evidence="7 9" id="KW-0472">Membrane</keyword>
<evidence type="ECO:0000256" key="8">
    <source>
        <dbReference type="ARBA" id="ARBA00038436"/>
    </source>
</evidence>
<keyword evidence="6 9" id="KW-1133">Transmembrane helix</keyword>
<dbReference type="GO" id="GO:0022857">
    <property type="term" value="F:transmembrane transporter activity"/>
    <property type="evidence" value="ECO:0007669"/>
    <property type="project" value="UniProtKB-UniRule"/>
</dbReference>
<keyword evidence="12" id="KW-1185">Reference proteome</keyword>
<comment type="caution">
    <text evidence="11">The sequence shown here is derived from an EMBL/GenBank/DDBJ whole genome shotgun (WGS) entry which is preliminary data.</text>
</comment>
<proteinExistence type="inferred from homology"/>
<evidence type="ECO:0000256" key="5">
    <source>
        <dbReference type="ARBA" id="ARBA00022692"/>
    </source>
</evidence>
<dbReference type="GO" id="GO:0015740">
    <property type="term" value="P:C4-dicarboxylate transport"/>
    <property type="evidence" value="ECO:0007669"/>
    <property type="project" value="TreeGrafter"/>
</dbReference>
<dbReference type="PANTHER" id="PTHR35011:SF2">
    <property type="entry name" value="2,3-DIKETO-L-GULONATE TRAP TRANSPORTER SMALL PERMEASE PROTEIN YIAM"/>
    <property type="match status" value="1"/>
</dbReference>
<evidence type="ECO:0000313" key="11">
    <source>
        <dbReference type="EMBL" id="NYT36429.1"/>
    </source>
</evidence>
<evidence type="ECO:0000256" key="2">
    <source>
        <dbReference type="ARBA" id="ARBA00022448"/>
    </source>
</evidence>
<name>A0A853F905_9BURK</name>
<evidence type="ECO:0000259" key="10">
    <source>
        <dbReference type="Pfam" id="PF04290"/>
    </source>
</evidence>
<dbReference type="AlphaFoldDB" id="A0A853F905"/>
<evidence type="ECO:0000256" key="9">
    <source>
        <dbReference type="RuleBase" id="RU369079"/>
    </source>
</evidence>
<organism evidence="11 12">
    <name type="scientific">Allopusillimonas soli</name>
    <dbReference type="NCBI Taxonomy" id="659016"/>
    <lineage>
        <taxon>Bacteria</taxon>
        <taxon>Pseudomonadati</taxon>
        <taxon>Pseudomonadota</taxon>
        <taxon>Betaproteobacteria</taxon>
        <taxon>Burkholderiales</taxon>
        <taxon>Alcaligenaceae</taxon>
        <taxon>Allopusillimonas</taxon>
    </lineage>
</organism>
<dbReference type="Pfam" id="PF04290">
    <property type="entry name" value="DctQ"/>
    <property type="match status" value="1"/>
</dbReference>
<feature type="domain" description="Tripartite ATP-independent periplasmic transporters DctQ component" evidence="10">
    <location>
        <begin position="23"/>
        <end position="151"/>
    </location>
</feature>
<evidence type="ECO:0000256" key="7">
    <source>
        <dbReference type="ARBA" id="ARBA00023136"/>
    </source>
</evidence>
<comment type="subcellular location">
    <subcellularLocation>
        <location evidence="1 9">Cell inner membrane</location>
        <topology evidence="1 9">Multi-pass membrane protein</topology>
    </subcellularLocation>
</comment>